<feature type="compositionally biased region" description="Low complexity" evidence="1">
    <location>
        <begin position="52"/>
        <end position="72"/>
    </location>
</feature>
<gene>
    <name evidence="2" type="ORF">HNP81_002729</name>
</gene>
<dbReference type="EMBL" id="JACJHX010000008">
    <property type="protein sequence ID" value="MBA9027439.1"/>
    <property type="molecule type" value="Genomic_DNA"/>
</dbReference>
<dbReference type="Proteomes" id="UP000626697">
    <property type="component" value="Unassembled WGS sequence"/>
</dbReference>
<protein>
    <submittedName>
        <fullName evidence="2">Uncharacterized protein</fullName>
    </submittedName>
</protein>
<evidence type="ECO:0000313" key="3">
    <source>
        <dbReference type="Proteomes" id="UP000626697"/>
    </source>
</evidence>
<feature type="region of interest" description="Disordered" evidence="1">
    <location>
        <begin position="50"/>
        <end position="127"/>
    </location>
</feature>
<keyword evidence="3" id="KW-1185">Reference proteome</keyword>
<dbReference type="RefSeq" id="WP_182502917.1">
    <property type="nucleotide sequence ID" value="NZ_JACJHX010000008.1"/>
</dbReference>
<feature type="region of interest" description="Disordered" evidence="1">
    <location>
        <begin position="143"/>
        <end position="194"/>
    </location>
</feature>
<sequence length="427" mass="46827">MNPEENDVSRTVYCRKHKEEQCFGNLINESTVFCKKCQNKPCCCKSQNANRGDQTQTVGDQTQNSTESQQQTLGDLTQNPNENQQQFMGPQTLTPQENQQQFMGPQTQNPFESQQQTLGPLTQNPQENQNQQLTFGALTQNPTESQQQTLGSLTQNPSESQQQTLGEQTQTQRHGDQTLGPQTLTNTPTINTPVTVSGVTVNVPVTVKCGCEKRKKKKDRRNRKGECCDCCARALANVLNQIRIFELSNPSETVDIYFLNLPFFTPVPTTGQTITNVNDCSTVSFRTDTTPPTTTVQLCKVAGIRVGATSPDLVQFLVTFAKNNCNNSPILSKCDECDDKCGGNCHTCKNSFCSCNNCANGIGQQLEFAAGLVTPVNLIIESLIAPINGVFLLAICDCLAFFVDDLTTPKVIYAFSLCSVAGFTPVI</sequence>
<comment type="caution">
    <text evidence="2">The sequence shown here is derived from an EMBL/GenBank/DDBJ whole genome shotgun (WGS) entry which is preliminary data.</text>
</comment>
<feature type="compositionally biased region" description="Low complexity" evidence="1">
    <location>
        <begin position="183"/>
        <end position="194"/>
    </location>
</feature>
<evidence type="ECO:0000313" key="2">
    <source>
        <dbReference type="EMBL" id="MBA9027439.1"/>
    </source>
</evidence>
<proteinExistence type="predicted"/>
<feature type="compositionally biased region" description="Polar residues" evidence="1">
    <location>
        <begin position="73"/>
        <end position="127"/>
    </location>
</feature>
<accession>A0ABR6CQX5</accession>
<organism evidence="2 3">
    <name type="scientific">Peribacillus huizhouensis</name>
    <dbReference type="NCBI Taxonomy" id="1501239"/>
    <lineage>
        <taxon>Bacteria</taxon>
        <taxon>Bacillati</taxon>
        <taxon>Bacillota</taxon>
        <taxon>Bacilli</taxon>
        <taxon>Bacillales</taxon>
        <taxon>Bacillaceae</taxon>
        <taxon>Peribacillus</taxon>
    </lineage>
</organism>
<reference evidence="2 3" key="1">
    <citation type="submission" date="2020-08" db="EMBL/GenBank/DDBJ databases">
        <title>Genomic Encyclopedia of Type Strains, Phase IV (KMG-IV): sequencing the most valuable type-strain genomes for metagenomic binning, comparative biology and taxonomic classification.</title>
        <authorList>
            <person name="Goeker M."/>
        </authorList>
    </citation>
    <scope>NUCLEOTIDE SEQUENCE [LARGE SCALE GENOMIC DNA]</scope>
    <source>
        <strain evidence="2 3">DSM 105481</strain>
    </source>
</reference>
<name>A0ABR6CQX5_9BACI</name>
<evidence type="ECO:0000256" key="1">
    <source>
        <dbReference type="SAM" id="MobiDB-lite"/>
    </source>
</evidence>
<feature type="compositionally biased region" description="Polar residues" evidence="1">
    <location>
        <begin position="143"/>
        <end position="160"/>
    </location>
</feature>
<feature type="compositionally biased region" description="Low complexity" evidence="1">
    <location>
        <begin position="161"/>
        <end position="172"/>
    </location>
</feature>